<dbReference type="Proteomes" id="UP000815325">
    <property type="component" value="Unassembled WGS sequence"/>
</dbReference>
<accession>A0ABQ7GU50</accession>
<sequence length="231" mass="26328">MQRLLAATAASASPSAFLSHQWLSLAWARILAAPASSYDLQPPIPSTLPSVRYAASQASSPTSTDTAPSTSQPSTAQQQLVPAASPLQPHVPQWDWRWVLGRQQGRKPAIKRPARHQWHYCNPNYDPQHPLPPKMLTPYTPATNLQQDEWQVFRTQKQHHRQPNAERYRQQFVRWLALRDLDWRNAFFEGIAADAKRRGLKSKRKAEARRQRAWAEFVQQNIATDGTSIGR</sequence>
<evidence type="ECO:0000313" key="3">
    <source>
        <dbReference type="Proteomes" id="UP000815325"/>
    </source>
</evidence>
<dbReference type="EMBL" id="MU069589">
    <property type="protein sequence ID" value="KAF5838135.1"/>
    <property type="molecule type" value="Genomic_DNA"/>
</dbReference>
<reference evidence="2" key="1">
    <citation type="submission" date="2017-08" db="EMBL/GenBank/DDBJ databases">
        <authorList>
            <person name="Polle J.E."/>
            <person name="Barry K."/>
            <person name="Cushman J."/>
            <person name="Schmutz J."/>
            <person name="Tran D."/>
            <person name="Hathwaick L.T."/>
            <person name="Yim W.C."/>
            <person name="Jenkins J."/>
            <person name="Mckie-Krisberg Z.M."/>
            <person name="Prochnik S."/>
            <person name="Lindquist E."/>
            <person name="Dockter R.B."/>
            <person name="Adam C."/>
            <person name="Molina H."/>
            <person name="Bunkerborg J."/>
            <person name="Jin E."/>
            <person name="Buchheim M."/>
            <person name="Magnuson J."/>
        </authorList>
    </citation>
    <scope>NUCLEOTIDE SEQUENCE</scope>
    <source>
        <strain evidence="2">CCAP 19/18</strain>
    </source>
</reference>
<gene>
    <name evidence="2" type="ORF">DUNSADRAFT_3330</name>
</gene>
<evidence type="ECO:0000313" key="2">
    <source>
        <dbReference type="EMBL" id="KAF5838135.1"/>
    </source>
</evidence>
<comment type="caution">
    <text evidence="2">The sequence shown here is derived from an EMBL/GenBank/DDBJ whole genome shotgun (WGS) entry which is preliminary data.</text>
</comment>
<name>A0ABQ7GU50_DUNSA</name>
<feature type="region of interest" description="Disordered" evidence="1">
    <location>
        <begin position="51"/>
        <end position="84"/>
    </location>
</feature>
<protein>
    <submittedName>
        <fullName evidence="2">Uncharacterized protein</fullName>
    </submittedName>
</protein>
<keyword evidence="3" id="KW-1185">Reference proteome</keyword>
<evidence type="ECO:0000256" key="1">
    <source>
        <dbReference type="SAM" id="MobiDB-lite"/>
    </source>
</evidence>
<proteinExistence type="predicted"/>
<organism evidence="2 3">
    <name type="scientific">Dunaliella salina</name>
    <name type="common">Green alga</name>
    <name type="synonym">Protococcus salinus</name>
    <dbReference type="NCBI Taxonomy" id="3046"/>
    <lineage>
        <taxon>Eukaryota</taxon>
        <taxon>Viridiplantae</taxon>
        <taxon>Chlorophyta</taxon>
        <taxon>core chlorophytes</taxon>
        <taxon>Chlorophyceae</taxon>
        <taxon>CS clade</taxon>
        <taxon>Chlamydomonadales</taxon>
        <taxon>Dunaliellaceae</taxon>
        <taxon>Dunaliella</taxon>
    </lineage>
</organism>
<feature type="compositionally biased region" description="Low complexity" evidence="1">
    <location>
        <begin position="54"/>
        <end position="79"/>
    </location>
</feature>